<sequence length="446" mass="49371">MVLSPTTATDPGDESLQEPATDKSTTPRGDDNESAPAPTTAAAAATIDTTAEQGKMGRTHSKEVELQRKRARDRKSQQAMRNRTKWTIQSLTDQVGALTSAVDQRARDLSILEARARDLEAENAQLRTQNAALQLSLMAHRQQTDNSNGSNVDDISAGSPAACNTSQSHCSPVKGVNVVPNLPLPLWELVPNNTAPGCLADDILQTFVDKTRADRLLSAVSPMKPEDQKRGFPPRPDPRSLLGGERIRSSDQVSDVVAGIVKAYEEIQGLPRQVAVFFNMTLLVKWMIFRDIQSWKLLPEWLRPVPLQISSPHAAWIDRIPWPRAREHLIAHPEITLDDFVVAYSTGFSVNWPYDPASALLPMTAAVEVHEEKEKEGEEEEEEDRAMTAIINPVFEEHIRQMRYWTVGDAFHHRFPALARLIDLDSGQIAALVTTPSSPESVAIRP</sequence>
<reference evidence="1" key="1">
    <citation type="submission" date="2022-10" db="EMBL/GenBank/DDBJ databases">
        <title>Complete Genome of Trichothecium roseum strain YXFP-22015, a Plant Pathogen Isolated from Citrus.</title>
        <authorList>
            <person name="Wang Y."/>
            <person name="Zhu L."/>
        </authorList>
    </citation>
    <scope>NUCLEOTIDE SEQUENCE</scope>
    <source>
        <strain evidence="1">YXFP-22015</strain>
    </source>
</reference>
<accession>A0ACC0V7F6</accession>
<protein>
    <submittedName>
        <fullName evidence="1">Uncharacterized protein</fullName>
    </submittedName>
</protein>
<evidence type="ECO:0000313" key="1">
    <source>
        <dbReference type="EMBL" id="KAI9902319.1"/>
    </source>
</evidence>
<dbReference type="Proteomes" id="UP001163324">
    <property type="component" value="Chromosome 2"/>
</dbReference>
<dbReference type="EMBL" id="CM047941">
    <property type="protein sequence ID" value="KAI9902319.1"/>
    <property type="molecule type" value="Genomic_DNA"/>
</dbReference>
<keyword evidence="2" id="KW-1185">Reference proteome</keyword>
<organism evidence="1 2">
    <name type="scientific">Trichothecium roseum</name>
    <dbReference type="NCBI Taxonomy" id="47278"/>
    <lineage>
        <taxon>Eukaryota</taxon>
        <taxon>Fungi</taxon>
        <taxon>Dikarya</taxon>
        <taxon>Ascomycota</taxon>
        <taxon>Pezizomycotina</taxon>
        <taxon>Sordariomycetes</taxon>
        <taxon>Hypocreomycetidae</taxon>
        <taxon>Hypocreales</taxon>
        <taxon>Hypocreales incertae sedis</taxon>
        <taxon>Trichothecium</taxon>
    </lineage>
</organism>
<evidence type="ECO:0000313" key="2">
    <source>
        <dbReference type="Proteomes" id="UP001163324"/>
    </source>
</evidence>
<proteinExistence type="predicted"/>
<name>A0ACC0V7F6_9HYPO</name>
<comment type="caution">
    <text evidence="1">The sequence shown here is derived from an EMBL/GenBank/DDBJ whole genome shotgun (WGS) entry which is preliminary data.</text>
</comment>
<gene>
    <name evidence="1" type="ORF">N3K66_001671</name>
</gene>